<dbReference type="EMBL" id="BKAU01000004">
    <property type="protein sequence ID" value="GEP97451.1"/>
    <property type="molecule type" value="Genomic_DNA"/>
</dbReference>
<sequence length="519" mass="58838">MKRSMSRYIFIILPAVVLWAGCSKFNEINTNPNQTTQVTSAMLATNMILNVTRSSISNTKGFMQPYLLGKYLTWGEGQENLQYNRFGRASFDRILLLRNVTPMITAAQDEGQAKSYKALGHFIRAWQFFQTTMQVGDIPYSEAVKGESEDIIQPRYDTQKEVFLGIINELDSADMLFAQGTDFAGDPIFNGKTDNWRRLANGFQLHVLMNLYRKTADTDLDVIGRFKEIVANRPLLRTYEDNFALAYNATAGQNYPWSDVPAGSGNSFVKSNYTMLSATLIDPMKAMGDRRLFYYAKPSPVKIANGMQPDDWDAYLGAEPSDAFPDLQTMRVSKDYSDLNNRYVNLVNAEPVSVFSYQEQQFILAEATIRGWVTGTTAQSYYAAGITNAMKFTATYTPDVADYHHNMKIDDAYIAQYVTNNALTGSMQDQLKQIITQKYIAGFLQGSNYNAWYEQRRTGYPAFVLNSSTNLNTPTTQFPLRWLYPSNELSYNNKNLDQAIQRQFSGSDNVNAVMWILKD</sequence>
<evidence type="ECO:0000313" key="2">
    <source>
        <dbReference type="Proteomes" id="UP000321436"/>
    </source>
</evidence>
<keyword evidence="2" id="KW-1185">Reference proteome</keyword>
<comment type="caution">
    <text evidence="1">The sequence shown here is derived from an EMBL/GenBank/DDBJ whole genome shotgun (WGS) entry which is preliminary data.</text>
</comment>
<dbReference type="AlphaFoldDB" id="A0A512RP42"/>
<name>A0A512RP42_9BACT</name>
<evidence type="ECO:0000313" key="1">
    <source>
        <dbReference type="EMBL" id="GEP97451.1"/>
    </source>
</evidence>
<dbReference type="OrthoDB" id="9766256at2"/>
<dbReference type="Proteomes" id="UP000321436">
    <property type="component" value="Unassembled WGS sequence"/>
</dbReference>
<dbReference type="Pfam" id="PF12771">
    <property type="entry name" value="SusD-like_2"/>
    <property type="match status" value="1"/>
</dbReference>
<dbReference type="PROSITE" id="PS51257">
    <property type="entry name" value="PROKAR_LIPOPROTEIN"/>
    <property type="match status" value="1"/>
</dbReference>
<reference evidence="1 2" key="1">
    <citation type="submission" date="2019-07" db="EMBL/GenBank/DDBJ databases">
        <title>Whole genome shotgun sequence of Chitinophaga cymbidii NBRC 109752.</title>
        <authorList>
            <person name="Hosoyama A."/>
            <person name="Uohara A."/>
            <person name="Ohji S."/>
            <person name="Ichikawa N."/>
        </authorList>
    </citation>
    <scope>NUCLEOTIDE SEQUENCE [LARGE SCALE GENOMIC DNA]</scope>
    <source>
        <strain evidence="1 2">NBRC 109752</strain>
    </source>
</reference>
<dbReference type="InterPro" id="IPR041662">
    <property type="entry name" value="SusD-like_2"/>
</dbReference>
<dbReference type="Gene3D" id="1.25.40.390">
    <property type="match status" value="1"/>
</dbReference>
<gene>
    <name evidence="1" type="ORF">CCY01nite_37110</name>
</gene>
<protein>
    <recommendedName>
        <fullName evidence="3">SusD/RagB family nutrient-binding outer membrane lipoprotein</fullName>
    </recommendedName>
</protein>
<dbReference type="RefSeq" id="WP_146865019.1">
    <property type="nucleotide sequence ID" value="NZ_BKAU01000004.1"/>
</dbReference>
<accession>A0A512RP42</accession>
<evidence type="ECO:0008006" key="3">
    <source>
        <dbReference type="Google" id="ProtNLM"/>
    </source>
</evidence>
<proteinExistence type="predicted"/>
<organism evidence="1 2">
    <name type="scientific">Chitinophaga cymbidii</name>
    <dbReference type="NCBI Taxonomy" id="1096750"/>
    <lineage>
        <taxon>Bacteria</taxon>
        <taxon>Pseudomonadati</taxon>
        <taxon>Bacteroidota</taxon>
        <taxon>Chitinophagia</taxon>
        <taxon>Chitinophagales</taxon>
        <taxon>Chitinophagaceae</taxon>
        <taxon>Chitinophaga</taxon>
    </lineage>
</organism>
<dbReference type="SUPFAM" id="SSF48452">
    <property type="entry name" value="TPR-like"/>
    <property type="match status" value="1"/>
</dbReference>
<dbReference type="InterPro" id="IPR011990">
    <property type="entry name" value="TPR-like_helical_dom_sf"/>
</dbReference>